<evidence type="ECO:0000313" key="3">
    <source>
        <dbReference type="Proteomes" id="UP001595533"/>
    </source>
</evidence>
<comment type="caution">
    <text evidence="2">The sequence shown here is derived from an EMBL/GenBank/DDBJ whole genome shotgun (WGS) entry which is preliminary data.</text>
</comment>
<keyword evidence="3" id="KW-1185">Reference proteome</keyword>
<feature type="domain" description="DUF11" evidence="1">
    <location>
        <begin position="201"/>
        <end position="321"/>
    </location>
</feature>
<dbReference type="EMBL" id="JBHRTS010000010">
    <property type="protein sequence ID" value="MFC3195829.1"/>
    <property type="molecule type" value="Genomic_DNA"/>
</dbReference>
<organism evidence="2 3">
    <name type="scientific">Marinicella sediminis</name>
    <dbReference type="NCBI Taxonomy" id="1792834"/>
    <lineage>
        <taxon>Bacteria</taxon>
        <taxon>Pseudomonadati</taxon>
        <taxon>Pseudomonadota</taxon>
        <taxon>Gammaproteobacteria</taxon>
        <taxon>Lysobacterales</taxon>
        <taxon>Marinicellaceae</taxon>
        <taxon>Marinicella</taxon>
    </lineage>
</organism>
<dbReference type="Pfam" id="PF01345">
    <property type="entry name" value="DUF11"/>
    <property type="match status" value="1"/>
</dbReference>
<evidence type="ECO:0000259" key="1">
    <source>
        <dbReference type="Pfam" id="PF01345"/>
    </source>
</evidence>
<protein>
    <submittedName>
        <fullName evidence="2">DUF11 domain-containing protein</fullName>
    </submittedName>
</protein>
<sequence length="335" mass="35483">MKQRYLTGTMLIMAAQFTAATEITIQNDSLTDLSSGAIQSGFVAGERAAVWLEAPCDGDLIAVQIFWRSASGTNPPSIERSVSVHQAGTHPIPGIELETIIGPVLTDGLLNEFRYLDENNVIPLVVPVTEGTEYVVAFEFENSPNVNTPSVVTDADGCQAGKNALFAIPPDLWFDSCLLGLSGDFVIRAVVECPVSQNEVDLSVTQTADPVAYLPGTDLSLQITVSNAGPVTANATTLIDFFPPELTQVDWLCTPSNGASCNNATGSGNITESISLPPNGQIVIDAVGTVDINSILTLSNTAQLVVPQGLIDVNPGNNQFTLEITNDLIFKNGFE</sequence>
<dbReference type="RefSeq" id="WP_157893028.1">
    <property type="nucleotide sequence ID" value="NZ_JBHRTS010000010.1"/>
</dbReference>
<reference evidence="3" key="1">
    <citation type="journal article" date="2019" name="Int. J. Syst. Evol. Microbiol.">
        <title>The Global Catalogue of Microorganisms (GCM) 10K type strain sequencing project: providing services to taxonomists for standard genome sequencing and annotation.</title>
        <authorList>
            <consortium name="The Broad Institute Genomics Platform"/>
            <consortium name="The Broad Institute Genome Sequencing Center for Infectious Disease"/>
            <person name="Wu L."/>
            <person name="Ma J."/>
        </authorList>
    </citation>
    <scope>NUCLEOTIDE SEQUENCE [LARGE SCALE GENOMIC DNA]</scope>
    <source>
        <strain evidence="3">KCTC 42953</strain>
    </source>
</reference>
<evidence type="ECO:0000313" key="2">
    <source>
        <dbReference type="EMBL" id="MFC3195829.1"/>
    </source>
</evidence>
<proteinExistence type="predicted"/>
<dbReference type="Proteomes" id="UP001595533">
    <property type="component" value="Unassembled WGS sequence"/>
</dbReference>
<dbReference type="InterPro" id="IPR001434">
    <property type="entry name" value="OmcB-like_DUF11"/>
</dbReference>
<gene>
    <name evidence="2" type="ORF">ACFODZ_16360</name>
</gene>
<name>A0ABV7JCH7_9GAMM</name>
<accession>A0ABV7JCH7</accession>